<evidence type="ECO:0000259" key="7">
    <source>
        <dbReference type="PROSITE" id="PS50110"/>
    </source>
</evidence>
<accession>A0A2R4BNN7</accession>
<keyword evidence="4" id="KW-0597">Phosphoprotein</keyword>
<dbReference type="InterPro" id="IPR036388">
    <property type="entry name" value="WH-like_DNA-bd_sf"/>
</dbReference>
<evidence type="ECO:0000256" key="4">
    <source>
        <dbReference type="PROSITE-ProRule" id="PRU00169"/>
    </source>
</evidence>
<feature type="modified residue" description="4-aspartylphosphate" evidence="4">
    <location>
        <position position="74"/>
    </location>
</feature>
<dbReference type="InterPro" id="IPR001867">
    <property type="entry name" value="OmpR/PhoB-type_DNA-bd"/>
</dbReference>
<organism evidence="9 10">
    <name type="scientific">Thauera aromatica K172</name>
    <dbReference type="NCBI Taxonomy" id="44139"/>
    <lineage>
        <taxon>Bacteria</taxon>
        <taxon>Pseudomonadati</taxon>
        <taxon>Pseudomonadota</taxon>
        <taxon>Betaproteobacteria</taxon>
        <taxon>Rhodocyclales</taxon>
        <taxon>Zoogloeaceae</taxon>
        <taxon>Thauera</taxon>
    </lineage>
</organism>
<dbReference type="SUPFAM" id="SSF46894">
    <property type="entry name" value="C-terminal effector domain of the bipartite response regulators"/>
    <property type="match status" value="1"/>
</dbReference>
<dbReference type="InterPro" id="IPR039420">
    <property type="entry name" value="WalR-like"/>
</dbReference>
<evidence type="ECO:0000256" key="6">
    <source>
        <dbReference type="SAM" id="MobiDB-lite"/>
    </source>
</evidence>
<evidence type="ECO:0000256" key="2">
    <source>
        <dbReference type="ARBA" id="ARBA00023125"/>
    </source>
</evidence>
<dbReference type="SMART" id="SM00862">
    <property type="entry name" value="Trans_reg_C"/>
    <property type="match status" value="1"/>
</dbReference>
<dbReference type="Gene3D" id="6.10.250.690">
    <property type="match status" value="1"/>
</dbReference>
<evidence type="ECO:0000256" key="1">
    <source>
        <dbReference type="ARBA" id="ARBA00023015"/>
    </source>
</evidence>
<dbReference type="PROSITE" id="PS51755">
    <property type="entry name" value="OMPR_PHOB"/>
    <property type="match status" value="1"/>
</dbReference>
<evidence type="ECO:0000313" key="10">
    <source>
        <dbReference type="Proteomes" id="UP000241885"/>
    </source>
</evidence>
<evidence type="ECO:0000256" key="3">
    <source>
        <dbReference type="ARBA" id="ARBA00023163"/>
    </source>
</evidence>
<dbReference type="CDD" id="cd00383">
    <property type="entry name" value="trans_reg_C"/>
    <property type="match status" value="1"/>
</dbReference>
<dbReference type="PANTHER" id="PTHR48111">
    <property type="entry name" value="REGULATOR OF RPOS"/>
    <property type="match status" value="1"/>
</dbReference>
<evidence type="ECO:0000313" key="9">
    <source>
        <dbReference type="EMBL" id="AVR88900.1"/>
    </source>
</evidence>
<feature type="region of interest" description="Disordered" evidence="6">
    <location>
        <begin position="1"/>
        <end position="20"/>
    </location>
</feature>
<protein>
    <submittedName>
        <fullName evidence="9">DNA-binding response regulator</fullName>
    </submittedName>
</protein>
<feature type="domain" description="OmpR/PhoB-type" evidence="8">
    <location>
        <begin position="149"/>
        <end position="238"/>
    </location>
</feature>
<reference evidence="9 10" key="1">
    <citation type="submission" date="2018-03" db="EMBL/GenBank/DDBJ databases">
        <title>Complete genome sequence of Thauera aromatica, a model organism for studying aromatic compound degradation under denitrifying conditions.</title>
        <authorList>
            <person name="Lo H.-Y."/>
            <person name="Goris T."/>
            <person name="Boll M."/>
            <person name="Mueller J.A."/>
        </authorList>
    </citation>
    <scope>NUCLEOTIDE SEQUENCE [LARGE SCALE GENOMIC DNA]</scope>
    <source>
        <strain evidence="9 10">K172</strain>
    </source>
</reference>
<dbReference type="InterPro" id="IPR011006">
    <property type="entry name" value="CheY-like_superfamily"/>
</dbReference>
<dbReference type="EMBL" id="CP028339">
    <property type="protein sequence ID" value="AVR88900.1"/>
    <property type="molecule type" value="Genomic_DNA"/>
</dbReference>
<proteinExistence type="predicted"/>
<dbReference type="Proteomes" id="UP000241885">
    <property type="component" value="Chromosome"/>
</dbReference>
<dbReference type="GO" id="GO:0032993">
    <property type="term" value="C:protein-DNA complex"/>
    <property type="evidence" value="ECO:0007669"/>
    <property type="project" value="TreeGrafter"/>
</dbReference>
<dbReference type="PROSITE" id="PS50110">
    <property type="entry name" value="RESPONSE_REGULATORY"/>
    <property type="match status" value="1"/>
</dbReference>
<dbReference type="Pfam" id="PF00072">
    <property type="entry name" value="Response_reg"/>
    <property type="match status" value="1"/>
</dbReference>
<dbReference type="InterPro" id="IPR001789">
    <property type="entry name" value="Sig_transdc_resp-reg_receiver"/>
</dbReference>
<feature type="DNA-binding region" description="OmpR/PhoB-type" evidence="5">
    <location>
        <begin position="149"/>
        <end position="238"/>
    </location>
</feature>
<keyword evidence="10" id="KW-1185">Reference proteome</keyword>
<dbReference type="Gene3D" id="1.10.10.10">
    <property type="entry name" value="Winged helix-like DNA-binding domain superfamily/Winged helix DNA-binding domain"/>
    <property type="match status" value="1"/>
</dbReference>
<dbReference type="PANTHER" id="PTHR48111:SF67">
    <property type="entry name" value="TRANSCRIPTIONAL REGULATORY PROTEIN TCTD"/>
    <property type="match status" value="1"/>
</dbReference>
<dbReference type="SMART" id="SM00448">
    <property type="entry name" value="REC"/>
    <property type="match status" value="1"/>
</dbReference>
<dbReference type="KEGG" id="tak:Tharo_1994"/>
<feature type="domain" description="Response regulatory" evidence="7">
    <location>
        <begin position="25"/>
        <end position="139"/>
    </location>
</feature>
<gene>
    <name evidence="9" type="ORF">Tharo_1994</name>
</gene>
<name>A0A2R4BNN7_THAAR</name>
<dbReference type="GO" id="GO:0000976">
    <property type="term" value="F:transcription cis-regulatory region binding"/>
    <property type="evidence" value="ECO:0007669"/>
    <property type="project" value="TreeGrafter"/>
</dbReference>
<keyword evidence="3" id="KW-0804">Transcription</keyword>
<dbReference type="GO" id="GO:0000156">
    <property type="term" value="F:phosphorelay response regulator activity"/>
    <property type="evidence" value="ECO:0007669"/>
    <property type="project" value="TreeGrafter"/>
</dbReference>
<keyword evidence="1" id="KW-0805">Transcription regulation</keyword>
<dbReference type="GO" id="GO:0005829">
    <property type="term" value="C:cytosol"/>
    <property type="evidence" value="ECO:0007669"/>
    <property type="project" value="TreeGrafter"/>
</dbReference>
<dbReference type="Pfam" id="PF00486">
    <property type="entry name" value="Trans_reg_C"/>
    <property type="match status" value="1"/>
</dbReference>
<sequence length="247" mass="26877">MRLRAAAGTANRRRPPPGTDEDIMQILLVEDDPVLAAGITEFLRGQGDDVTLENDGMQADRLLQERSFDFALVDVGLPGLGGYEVVRRIRDRGQALPVILITARDALDDRIYGLDLGADDYLLKPFELAELTARMRAVQRRSGGGAAGASRSSFGPLALDAEGRLATLAGEPLMLTGREWELLEALVRADGRTVARERLQGEGSGNALEVYVSRLRPRLESAGVLIRTVRGFGYRLEHARGQRDGTA</sequence>
<evidence type="ECO:0000256" key="5">
    <source>
        <dbReference type="PROSITE-ProRule" id="PRU01091"/>
    </source>
</evidence>
<dbReference type="Gene3D" id="3.40.50.2300">
    <property type="match status" value="1"/>
</dbReference>
<keyword evidence="2 5" id="KW-0238">DNA-binding</keyword>
<dbReference type="SUPFAM" id="SSF52172">
    <property type="entry name" value="CheY-like"/>
    <property type="match status" value="1"/>
</dbReference>
<dbReference type="InterPro" id="IPR016032">
    <property type="entry name" value="Sig_transdc_resp-reg_C-effctor"/>
</dbReference>
<evidence type="ECO:0000259" key="8">
    <source>
        <dbReference type="PROSITE" id="PS51755"/>
    </source>
</evidence>
<dbReference type="GO" id="GO:0006355">
    <property type="term" value="P:regulation of DNA-templated transcription"/>
    <property type="evidence" value="ECO:0007669"/>
    <property type="project" value="InterPro"/>
</dbReference>
<dbReference type="AlphaFoldDB" id="A0A2R4BNN7"/>